<feature type="compositionally biased region" description="Low complexity" evidence="1">
    <location>
        <begin position="448"/>
        <end position="461"/>
    </location>
</feature>
<feature type="region of interest" description="Disordered" evidence="1">
    <location>
        <begin position="445"/>
        <end position="465"/>
    </location>
</feature>
<dbReference type="CDD" id="cd14364">
    <property type="entry name" value="CUE_ASCC2"/>
    <property type="match status" value="1"/>
</dbReference>
<name>A0A1E1XCK7_9ACAR</name>
<dbReference type="GO" id="GO:0006355">
    <property type="term" value="P:regulation of DNA-templated transcription"/>
    <property type="evidence" value="ECO:0007669"/>
    <property type="project" value="TreeGrafter"/>
</dbReference>
<feature type="compositionally biased region" description="Basic and acidic residues" evidence="1">
    <location>
        <begin position="600"/>
        <end position="615"/>
    </location>
</feature>
<dbReference type="AlphaFoldDB" id="A0A1E1XCK7"/>
<dbReference type="PANTHER" id="PTHR21494">
    <property type="entry name" value="ACTIVATING SIGNAL COINTEGRATOR 1 COMPLEX SUBUNIT 2 ASC-1 COMPLEX SUBUNIT P100"/>
    <property type="match status" value="1"/>
</dbReference>
<feature type="non-terminal residue" evidence="3">
    <location>
        <position position="1"/>
    </location>
</feature>
<reference evidence="3" key="1">
    <citation type="journal article" date="2017" name="Front. Cell. Infect. Microbiol.">
        <title>The Distinct Transcriptional Response of the Midgut of Amblyomma sculptum and Amblyomma aureolatum Ticks to Rickettsia rickettsii Correlates to Their Differences in Susceptibility to Infection.</title>
        <authorList>
            <person name="Martins L.A."/>
            <person name="Galletti M.F.B.M."/>
            <person name="Ribeiro J.M."/>
            <person name="Fujita A."/>
            <person name="Costa F.B."/>
            <person name="Labruna M.B."/>
            <person name="Daffre S."/>
            <person name="Fogaca A.C."/>
        </authorList>
    </citation>
    <scope>NUCLEOTIDE SEQUENCE</scope>
</reference>
<proteinExistence type="evidence at transcript level"/>
<dbReference type="GO" id="GO:0043130">
    <property type="term" value="F:ubiquitin binding"/>
    <property type="evidence" value="ECO:0007669"/>
    <property type="project" value="InterPro"/>
</dbReference>
<feature type="region of interest" description="Disordered" evidence="1">
    <location>
        <begin position="528"/>
        <end position="668"/>
    </location>
</feature>
<protein>
    <submittedName>
        <fullName evidence="3">Putative activating signal cointegrator 1 complex subunit 2-like protein</fullName>
    </submittedName>
</protein>
<dbReference type="InterPro" id="IPR009060">
    <property type="entry name" value="UBA-like_sf"/>
</dbReference>
<dbReference type="InterPro" id="IPR041800">
    <property type="entry name" value="ASCC2_CUE"/>
</dbReference>
<evidence type="ECO:0000313" key="3">
    <source>
        <dbReference type="EMBL" id="JAT96948.1"/>
    </source>
</evidence>
<dbReference type="Gene3D" id="1.10.8.10">
    <property type="entry name" value="DNA helicase RuvA subunit, C-terminal domain"/>
    <property type="match status" value="1"/>
</dbReference>
<evidence type="ECO:0000259" key="2">
    <source>
        <dbReference type="PROSITE" id="PS51140"/>
    </source>
</evidence>
<feature type="region of interest" description="Disordered" evidence="1">
    <location>
        <begin position="374"/>
        <end position="397"/>
    </location>
</feature>
<evidence type="ECO:0000256" key="1">
    <source>
        <dbReference type="SAM" id="MobiDB-lite"/>
    </source>
</evidence>
<sequence length="668" mass="76275">LYDDGFHQLLESYLRLAPRYTGLHRCTVTKEMEQAEDRVYKLVFRAFLRLSTNKESKIHFIDKQKFADLIYENFIFDIPKIFDVCVMFGRGNHDLVCRMVEHIMSCQPKYSSDLKDIEDTMLLAFERAEQSIQSEDDNDIQAAPRRLDEGKASEGSQLCLMPFWKLLERITYTVDIAATLATFLEVYPTAAKIFTLESVGPRLARFFDATFPALKEELVRRNAVKSFEPVFSMVKKRLSYAKTCVLKVFRSLLQQSCVQPLIELGQEKQVGKEIPYLESFFEVICNCLTEKHFVFSYQQRYPVEEDIGMFEQYNFFVDNTRVLYVLQSISTVYTELGSAPPSNLLQAQDAAATPKDTPKVPAFQLTNGIANAEASSSKASANGGEQGACGGAEPSAAPVSSELQGVKELFPDLSTAYLQECLKYYNNNHNELVMALLDNNLPPSLSRPAASTSTSEPSPLEFEPRSIYDNDEFDILRRNDVDLSKIHIGKKKKTPTSLDDKGHDKVLKVMYEKYSIVHDVVDGEGMYEDEYDDTYDSNDVGLEEPAPESELSARRPFTIPRVLEPKPSRKHENRYEEDADSDKDEAPPRDQFVANPAEVRAQRERRYQEKMERSGHAPRRRDVKGGPKGQGQSQDVVRDRQYKERHKSSFSHNQRSQADYKRSRGMYS</sequence>
<dbReference type="InterPro" id="IPR052586">
    <property type="entry name" value="ASCC2"/>
</dbReference>
<feature type="compositionally biased region" description="Acidic residues" evidence="1">
    <location>
        <begin position="528"/>
        <end position="547"/>
    </location>
</feature>
<dbReference type="EMBL" id="GFAC01002240">
    <property type="protein sequence ID" value="JAT96948.1"/>
    <property type="molecule type" value="mRNA"/>
</dbReference>
<organism evidence="3">
    <name type="scientific">Amblyomma aureolatum</name>
    <dbReference type="NCBI Taxonomy" id="187763"/>
    <lineage>
        <taxon>Eukaryota</taxon>
        <taxon>Metazoa</taxon>
        <taxon>Ecdysozoa</taxon>
        <taxon>Arthropoda</taxon>
        <taxon>Chelicerata</taxon>
        <taxon>Arachnida</taxon>
        <taxon>Acari</taxon>
        <taxon>Parasitiformes</taxon>
        <taxon>Ixodida</taxon>
        <taxon>Ixodoidea</taxon>
        <taxon>Ixodidae</taxon>
        <taxon>Amblyomminae</taxon>
        <taxon>Amblyomma</taxon>
    </lineage>
</organism>
<feature type="compositionally biased region" description="Low complexity" evidence="1">
    <location>
        <begin position="374"/>
        <end position="383"/>
    </location>
</feature>
<dbReference type="PANTHER" id="PTHR21494:SF0">
    <property type="entry name" value="ACTIVATING SIGNAL COINTEGRATOR 1 COMPLEX SUBUNIT 2"/>
    <property type="match status" value="1"/>
</dbReference>
<dbReference type="SUPFAM" id="SSF46934">
    <property type="entry name" value="UBA-like"/>
    <property type="match status" value="1"/>
</dbReference>
<accession>A0A1E1XCK7</accession>
<dbReference type="PROSITE" id="PS51140">
    <property type="entry name" value="CUE"/>
    <property type="match status" value="1"/>
</dbReference>
<feature type="domain" description="CUE" evidence="2">
    <location>
        <begin position="398"/>
        <end position="441"/>
    </location>
</feature>
<dbReference type="InterPro" id="IPR003892">
    <property type="entry name" value="CUE"/>
</dbReference>